<keyword evidence="9 15" id="KW-0067">ATP-binding</keyword>
<dbReference type="AlphaFoldDB" id="A0A150WV25"/>
<dbReference type="GO" id="GO:0005524">
    <property type="term" value="F:ATP binding"/>
    <property type="evidence" value="ECO:0007669"/>
    <property type="project" value="UniProtKB-UniRule"/>
</dbReference>
<evidence type="ECO:0000256" key="15">
    <source>
        <dbReference type="RuleBase" id="RU362081"/>
    </source>
</evidence>
<reference evidence="17 18" key="1">
    <citation type="submission" date="2016-03" db="EMBL/GenBank/DDBJ databases">
        <authorList>
            <person name="Ploux O."/>
        </authorList>
    </citation>
    <scope>NUCLEOTIDE SEQUENCE [LARGE SCALE GENOMIC DNA]</scope>
    <source>
        <strain evidence="17 18">BER2</strain>
    </source>
</reference>
<feature type="transmembrane region" description="Helical" evidence="15">
    <location>
        <begin position="226"/>
        <end position="245"/>
    </location>
</feature>
<dbReference type="PRINTS" id="PR00119">
    <property type="entry name" value="CATATPASE"/>
</dbReference>
<evidence type="ECO:0000256" key="8">
    <source>
        <dbReference type="ARBA" id="ARBA00022741"/>
    </source>
</evidence>
<dbReference type="GO" id="GO:0043682">
    <property type="term" value="F:P-type divalent copper transporter activity"/>
    <property type="evidence" value="ECO:0007669"/>
    <property type="project" value="TreeGrafter"/>
</dbReference>
<dbReference type="GO" id="GO:0005886">
    <property type="term" value="C:plasma membrane"/>
    <property type="evidence" value="ECO:0007669"/>
    <property type="project" value="UniProtKB-SubCell"/>
</dbReference>
<dbReference type="InterPro" id="IPR023299">
    <property type="entry name" value="ATPase_P-typ_cyto_dom_N"/>
</dbReference>
<keyword evidence="3" id="KW-0813">Transport</keyword>
<dbReference type="InterPro" id="IPR023298">
    <property type="entry name" value="ATPase_P-typ_TM_dom_sf"/>
</dbReference>
<dbReference type="GO" id="GO:0005507">
    <property type="term" value="F:copper ion binding"/>
    <property type="evidence" value="ECO:0007669"/>
    <property type="project" value="TreeGrafter"/>
</dbReference>
<accession>A0A150WV25</accession>
<keyword evidence="10" id="KW-0460">Magnesium</keyword>
<dbReference type="PROSITE" id="PS00154">
    <property type="entry name" value="ATPASE_E1_E2"/>
    <property type="match status" value="1"/>
</dbReference>
<comment type="subcellular location">
    <subcellularLocation>
        <location evidence="1">Cell membrane</location>
        <topology evidence="1">Multi-pass membrane protein</topology>
    </subcellularLocation>
</comment>
<evidence type="ECO:0000256" key="6">
    <source>
        <dbReference type="ARBA" id="ARBA00022692"/>
    </source>
</evidence>
<proteinExistence type="inferred from homology"/>
<keyword evidence="4 15" id="KW-1003">Cell membrane</keyword>
<dbReference type="PANTHER" id="PTHR43520:SF5">
    <property type="entry name" value="CATION-TRANSPORTING P-TYPE ATPASE-RELATED"/>
    <property type="match status" value="1"/>
</dbReference>
<dbReference type="SUPFAM" id="SSF81653">
    <property type="entry name" value="Calcium ATPase, transduction domain A"/>
    <property type="match status" value="1"/>
</dbReference>
<evidence type="ECO:0000256" key="10">
    <source>
        <dbReference type="ARBA" id="ARBA00022842"/>
    </source>
</evidence>
<dbReference type="SUPFAM" id="SSF55008">
    <property type="entry name" value="HMA, heavy metal-associated domain"/>
    <property type="match status" value="1"/>
</dbReference>
<dbReference type="Gene3D" id="3.30.70.100">
    <property type="match status" value="1"/>
</dbReference>
<evidence type="ECO:0000256" key="9">
    <source>
        <dbReference type="ARBA" id="ARBA00022840"/>
    </source>
</evidence>
<feature type="transmembrane region" description="Helical" evidence="15">
    <location>
        <begin position="722"/>
        <end position="739"/>
    </location>
</feature>
<comment type="caution">
    <text evidence="17">The sequence shown here is derived from an EMBL/GenBank/DDBJ whole genome shotgun (WGS) entry which is preliminary data.</text>
</comment>
<dbReference type="SUPFAM" id="SSF56784">
    <property type="entry name" value="HAD-like"/>
    <property type="match status" value="1"/>
</dbReference>
<evidence type="ECO:0000256" key="2">
    <source>
        <dbReference type="ARBA" id="ARBA00006024"/>
    </source>
</evidence>
<feature type="transmembrane region" description="Helical" evidence="15">
    <location>
        <begin position="137"/>
        <end position="159"/>
    </location>
</feature>
<dbReference type="Pfam" id="PF00122">
    <property type="entry name" value="E1-E2_ATPase"/>
    <property type="match status" value="1"/>
</dbReference>
<sequence length="740" mass="82245">MGPYCCRACEVLDTQVGAFPLVKNSSNPYSYLDQKDFKDIYRHGDQNEFDYLFYAEGLHCSSCVHLLEKLPEFYPDVVNARVNFAQSTVAIKIKDQGSLAQVAYVIKELGYTPSLLSAQDHVAEKFKAENRAFLKRIAVAGFCAGNTMLFVIPVYAGLAGTWAQVFNWLSFLLFLPILFYSAIPFYRGAWNTLKYKVINVDLPIVIAMLSGFILSTYSLIRGEGHIYYDSTASFLFFILSARYLLKRVQQNHLSSSHLKTFFKNERYICVQDEQERSLPWDHIQKDQILLIQKGQNIPADCELLSVQATVDMSLLNGESLPKVFSQHMTLLAGTRPLEHEIRVKVLDSFANSKLGKLFAKLEHGSSVKSPFVALTDRLAQKLIISVFGIAILFFALYYAVDPTEAFNRALALIVLACPCALAFGSPLAFGLALKKGQRQGLLIKDAKSLEKILTVKNIFFDKTGTLTEGQLRLSYTEPSVVDPELKKIILSLEAASYHPVAFALREAWSETKILCTAVQAEEILGRGVRGYVDGDFYEVRHLAESMHELEIGIEVIKNGRSISRLYFSDTLRDDAKESITQLKLEGKECFLVSGDRKSRTLKVAEVCGIAKENAYGELFPEDKKQILDKYSDTCMIGDGANDSLCLKEADVGIAVKGSVDLSLHSADIYLTRGGLTPVLDLFNLAHQTRGVLVRNLSISIVYNVAGGVLALCGFINPMMAAILMPVSSAALILSSLWGFR</sequence>
<evidence type="ECO:0000256" key="14">
    <source>
        <dbReference type="ARBA" id="ARBA00023136"/>
    </source>
</evidence>
<keyword evidence="12 15" id="KW-1133">Transmembrane helix</keyword>
<evidence type="ECO:0000256" key="7">
    <source>
        <dbReference type="ARBA" id="ARBA00022723"/>
    </source>
</evidence>
<dbReference type="NCBIfam" id="TIGR01494">
    <property type="entry name" value="ATPase_P-type"/>
    <property type="match status" value="1"/>
</dbReference>
<organism evidence="17 18">
    <name type="scientific">Bdellovibrio bacteriovorus</name>
    <dbReference type="NCBI Taxonomy" id="959"/>
    <lineage>
        <taxon>Bacteria</taxon>
        <taxon>Pseudomonadati</taxon>
        <taxon>Bdellovibrionota</taxon>
        <taxon>Bdellovibrionia</taxon>
        <taxon>Bdellovibrionales</taxon>
        <taxon>Pseudobdellovibrionaceae</taxon>
        <taxon>Bdellovibrio</taxon>
    </lineage>
</organism>
<keyword evidence="14 15" id="KW-0472">Membrane</keyword>
<dbReference type="InterPro" id="IPR059000">
    <property type="entry name" value="ATPase_P-type_domA"/>
</dbReference>
<keyword evidence="11" id="KW-1278">Translocase</keyword>
<dbReference type="NCBIfam" id="TIGR01525">
    <property type="entry name" value="ATPase-IB_hvy"/>
    <property type="match status" value="1"/>
</dbReference>
<feature type="transmembrane region" description="Helical" evidence="15">
    <location>
        <begin position="696"/>
        <end position="716"/>
    </location>
</feature>
<dbReference type="InterPro" id="IPR023214">
    <property type="entry name" value="HAD_sf"/>
</dbReference>
<keyword evidence="5" id="KW-0597">Phosphoprotein</keyword>
<dbReference type="Proteomes" id="UP000075391">
    <property type="component" value="Unassembled WGS sequence"/>
</dbReference>
<feature type="transmembrane region" description="Helical" evidence="15">
    <location>
        <begin position="165"/>
        <end position="186"/>
    </location>
</feature>
<dbReference type="InterPro" id="IPR036412">
    <property type="entry name" value="HAD-like_sf"/>
</dbReference>
<feature type="transmembrane region" description="Helical" evidence="15">
    <location>
        <begin position="198"/>
        <end position="220"/>
    </location>
</feature>
<evidence type="ECO:0000256" key="1">
    <source>
        <dbReference type="ARBA" id="ARBA00004651"/>
    </source>
</evidence>
<evidence type="ECO:0000256" key="13">
    <source>
        <dbReference type="ARBA" id="ARBA00023065"/>
    </source>
</evidence>
<dbReference type="InterPro" id="IPR001757">
    <property type="entry name" value="P_typ_ATPase"/>
</dbReference>
<evidence type="ECO:0000256" key="5">
    <source>
        <dbReference type="ARBA" id="ARBA00022553"/>
    </source>
</evidence>
<feature type="transmembrane region" description="Helical" evidence="15">
    <location>
        <begin position="382"/>
        <end position="400"/>
    </location>
</feature>
<feature type="transmembrane region" description="Helical" evidence="15">
    <location>
        <begin position="412"/>
        <end position="433"/>
    </location>
</feature>
<dbReference type="PANTHER" id="PTHR43520">
    <property type="entry name" value="ATP7, ISOFORM B"/>
    <property type="match status" value="1"/>
</dbReference>
<dbReference type="Gene3D" id="2.70.150.10">
    <property type="entry name" value="Calcium-transporting ATPase, cytoplasmic transduction domain A"/>
    <property type="match status" value="1"/>
</dbReference>
<evidence type="ECO:0000256" key="4">
    <source>
        <dbReference type="ARBA" id="ARBA00022475"/>
    </source>
</evidence>
<comment type="similarity">
    <text evidence="2 15">Belongs to the cation transport ATPase (P-type) (TC 3.A.3) family. Type IB subfamily.</text>
</comment>
<dbReference type="Gene3D" id="3.40.1110.10">
    <property type="entry name" value="Calcium-transporting ATPase, cytoplasmic domain N"/>
    <property type="match status" value="1"/>
</dbReference>
<dbReference type="InterPro" id="IPR006121">
    <property type="entry name" value="HMA_dom"/>
</dbReference>
<evidence type="ECO:0000256" key="3">
    <source>
        <dbReference type="ARBA" id="ARBA00022448"/>
    </source>
</evidence>
<gene>
    <name evidence="17" type="ORF">AZI85_14220</name>
</gene>
<evidence type="ECO:0000259" key="16">
    <source>
        <dbReference type="Pfam" id="PF00122"/>
    </source>
</evidence>
<feature type="domain" description="P-type ATPase A" evidence="16">
    <location>
        <begin position="270"/>
        <end position="361"/>
    </location>
</feature>
<keyword evidence="6 15" id="KW-0812">Transmembrane</keyword>
<dbReference type="InterPro" id="IPR008250">
    <property type="entry name" value="ATPase_P-typ_transduc_dom_A_sf"/>
</dbReference>
<dbReference type="Gene3D" id="3.40.50.1000">
    <property type="entry name" value="HAD superfamily/HAD-like"/>
    <property type="match status" value="1"/>
</dbReference>
<keyword evidence="7 15" id="KW-0479">Metal-binding</keyword>
<dbReference type="EMBL" id="LUKF01000002">
    <property type="protein sequence ID" value="KYG70368.1"/>
    <property type="molecule type" value="Genomic_DNA"/>
</dbReference>
<dbReference type="GO" id="GO:0016887">
    <property type="term" value="F:ATP hydrolysis activity"/>
    <property type="evidence" value="ECO:0007669"/>
    <property type="project" value="InterPro"/>
</dbReference>
<dbReference type="SUPFAM" id="SSF81665">
    <property type="entry name" value="Calcium ATPase, transmembrane domain M"/>
    <property type="match status" value="1"/>
</dbReference>
<dbReference type="InterPro" id="IPR036163">
    <property type="entry name" value="HMA_dom_sf"/>
</dbReference>
<dbReference type="Pfam" id="PF00702">
    <property type="entry name" value="Hydrolase"/>
    <property type="match status" value="1"/>
</dbReference>
<name>A0A150WV25_BDEBC</name>
<dbReference type="InterPro" id="IPR027256">
    <property type="entry name" value="P-typ_ATPase_IB"/>
</dbReference>
<protein>
    <submittedName>
        <fullName evidence="17">Cation-transporting ATPase</fullName>
    </submittedName>
</protein>
<dbReference type="GO" id="GO:0055070">
    <property type="term" value="P:copper ion homeostasis"/>
    <property type="evidence" value="ECO:0007669"/>
    <property type="project" value="TreeGrafter"/>
</dbReference>
<evidence type="ECO:0000256" key="12">
    <source>
        <dbReference type="ARBA" id="ARBA00022989"/>
    </source>
</evidence>
<keyword evidence="13" id="KW-0406">Ion transport</keyword>
<evidence type="ECO:0000313" key="17">
    <source>
        <dbReference type="EMBL" id="KYG70368.1"/>
    </source>
</evidence>
<keyword evidence="8 15" id="KW-0547">Nucleotide-binding</keyword>
<evidence type="ECO:0000256" key="11">
    <source>
        <dbReference type="ARBA" id="ARBA00022967"/>
    </source>
</evidence>
<dbReference type="InterPro" id="IPR018303">
    <property type="entry name" value="ATPase_P-typ_P_site"/>
</dbReference>
<dbReference type="CDD" id="cd00371">
    <property type="entry name" value="HMA"/>
    <property type="match status" value="1"/>
</dbReference>
<evidence type="ECO:0000313" key="18">
    <source>
        <dbReference type="Proteomes" id="UP000075391"/>
    </source>
</evidence>